<accession>A0AAD8EC41</accession>
<comment type="subcellular location">
    <subcellularLocation>
        <location evidence="1 6">Cell membrane</location>
        <topology evidence="1 6">Multi-pass membrane protein</topology>
    </subcellularLocation>
</comment>
<evidence type="ECO:0000256" key="1">
    <source>
        <dbReference type="ARBA" id="ARBA00004651"/>
    </source>
</evidence>
<feature type="transmembrane region" description="Helical" evidence="6">
    <location>
        <begin position="42"/>
        <end position="65"/>
    </location>
</feature>
<protein>
    <recommendedName>
        <fullName evidence="6">Gustatory receptor</fullName>
    </recommendedName>
</protein>
<keyword evidence="3 6" id="KW-0812">Transmembrane</keyword>
<sequence length="324" mass="37826">MEHEEKQDLYSIILPLFYFSKVLGITPFNLEGQIGNRELKISHLSVIYFVTIRVITLIGQILHFFKNFEISKSYSGQVFVTASFIIGLLHLLLSVMLFIIMFVKRILVLELFNKLSDIHFFILDKINLNDNLYKFWQRILVYAVIIQSILFILPIMLLNLSNIFYSTYEYFTEICNCFSVFIFYILDIHVINIMFLLKQYFSVINSSIVNVMNEFHSSEILGQHKKVVNSSKVKLKKLKGLHSYICNIADFTNVTYSIQIMLIIADRYFIFLYKVYCTITSVLKYQTDIYSSTIHNIISTNVTFLGTVQIIIMLWSTSAVSKEV</sequence>
<evidence type="ECO:0000256" key="3">
    <source>
        <dbReference type="ARBA" id="ARBA00022692"/>
    </source>
</evidence>
<comment type="function">
    <text evidence="6">Gustatory receptor which mediates acceptance or avoidance behavior, depending on its substrates.</text>
</comment>
<dbReference type="InterPro" id="IPR013604">
    <property type="entry name" value="7TM_chemorcpt"/>
</dbReference>
<organism evidence="7 8">
    <name type="scientific">Diploptera punctata</name>
    <name type="common">Pacific beetle cockroach</name>
    <dbReference type="NCBI Taxonomy" id="6984"/>
    <lineage>
        <taxon>Eukaryota</taxon>
        <taxon>Metazoa</taxon>
        <taxon>Ecdysozoa</taxon>
        <taxon>Arthropoda</taxon>
        <taxon>Hexapoda</taxon>
        <taxon>Insecta</taxon>
        <taxon>Pterygota</taxon>
        <taxon>Neoptera</taxon>
        <taxon>Polyneoptera</taxon>
        <taxon>Dictyoptera</taxon>
        <taxon>Blattodea</taxon>
        <taxon>Blaberoidea</taxon>
        <taxon>Blaberidae</taxon>
        <taxon>Diplopterinae</taxon>
        <taxon>Diploptera</taxon>
    </lineage>
</organism>
<feature type="transmembrane region" description="Helical" evidence="6">
    <location>
        <begin position="77"/>
        <end position="103"/>
    </location>
</feature>
<reference evidence="7" key="2">
    <citation type="submission" date="2023-05" db="EMBL/GenBank/DDBJ databases">
        <authorList>
            <person name="Fouks B."/>
        </authorList>
    </citation>
    <scope>NUCLEOTIDE SEQUENCE</scope>
    <source>
        <strain evidence="7">Stay&amp;Tobe</strain>
        <tissue evidence="7">Testes</tissue>
    </source>
</reference>
<dbReference type="Proteomes" id="UP001233999">
    <property type="component" value="Unassembled WGS sequence"/>
</dbReference>
<dbReference type="AlphaFoldDB" id="A0AAD8EC41"/>
<dbReference type="GO" id="GO:0005886">
    <property type="term" value="C:plasma membrane"/>
    <property type="evidence" value="ECO:0007669"/>
    <property type="project" value="UniProtKB-SubCell"/>
</dbReference>
<keyword evidence="6" id="KW-0807">Transducer</keyword>
<comment type="similarity">
    <text evidence="6">Belongs to the insect chemoreceptor superfamily. Gustatory receptor (GR) family.</text>
</comment>
<keyword evidence="2 6" id="KW-1003">Cell membrane</keyword>
<feature type="transmembrane region" description="Helical" evidence="6">
    <location>
        <begin position="139"/>
        <end position="158"/>
    </location>
</feature>
<evidence type="ECO:0000256" key="6">
    <source>
        <dbReference type="RuleBase" id="RU363108"/>
    </source>
</evidence>
<evidence type="ECO:0000256" key="2">
    <source>
        <dbReference type="ARBA" id="ARBA00022475"/>
    </source>
</evidence>
<evidence type="ECO:0000313" key="8">
    <source>
        <dbReference type="Proteomes" id="UP001233999"/>
    </source>
</evidence>
<dbReference type="GO" id="GO:0050909">
    <property type="term" value="P:sensory perception of taste"/>
    <property type="evidence" value="ECO:0007669"/>
    <property type="project" value="InterPro"/>
</dbReference>
<gene>
    <name evidence="7" type="ORF">L9F63_021251</name>
</gene>
<evidence type="ECO:0000313" key="7">
    <source>
        <dbReference type="EMBL" id="KAJ9584399.1"/>
    </source>
</evidence>
<dbReference type="EMBL" id="JASPKZ010007418">
    <property type="protein sequence ID" value="KAJ9584399.1"/>
    <property type="molecule type" value="Genomic_DNA"/>
</dbReference>
<keyword evidence="8" id="KW-1185">Reference proteome</keyword>
<comment type="caution">
    <text evidence="7">The sequence shown here is derived from an EMBL/GenBank/DDBJ whole genome shotgun (WGS) entry which is preliminary data.</text>
</comment>
<keyword evidence="6" id="KW-0675">Receptor</keyword>
<proteinExistence type="inferred from homology"/>
<reference evidence="7" key="1">
    <citation type="journal article" date="2023" name="IScience">
        <title>Live-bearing cockroach genome reveals convergent evolutionary mechanisms linked to viviparity in insects and beyond.</title>
        <authorList>
            <person name="Fouks B."/>
            <person name="Harrison M.C."/>
            <person name="Mikhailova A.A."/>
            <person name="Marchal E."/>
            <person name="English S."/>
            <person name="Carruthers M."/>
            <person name="Jennings E.C."/>
            <person name="Chiamaka E.L."/>
            <person name="Frigard R.A."/>
            <person name="Pippel M."/>
            <person name="Attardo G.M."/>
            <person name="Benoit J.B."/>
            <person name="Bornberg-Bauer E."/>
            <person name="Tobe S.S."/>
        </authorList>
    </citation>
    <scope>NUCLEOTIDE SEQUENCE</scope>
    <source>
        <strain evidence="7">Stay&amp;Tobe</strain>
    </source>
</reference>
<evidence type="ECO:0000256" key="4">
    <source>
        <dbReference type="ARBA" id="ARBA00022989"/>
    </source>
</evidence>
<keyword evidence="5 6" id="KW-0472">Membrane</keyword>
<dbReference type="Pfam" id="PF08395">
    <property type="entry name" value="7tm_7"/>
    <property type="match status" value="1"/>
</dbReference>
<keyword evidence="4 6" id="KW-1133">Transmembrane helix</keyword>
<comment type="caution">
    <text evidence="6">Lacks conserved residue(s) required for the propagation of feature annotation.</text>
</comment>
<name>A0AAD8EC41_DIPPU</name>
<feature type="transmembrane region" description="Helical" evidence="6">
    <location>
        <begin position="178"/>
        <end position="197"/>
    </location>
</feature>
<dbReference type="GO" id="GO:0007165">
    <property type="term" value="P:signal transduction"/>
    <property type="evidence" value="ECO:0007669"/>
    <property type="project" value="UniProtKB-KW"/>
</dbReference>
<evidence type="ECO:0000256" key="5">
    <source>
        <dbReference type="ARBA" id="ARBA00023136"/>
    </source>
</evidence>
<feature type="transmembrane region" description="Helical" evidence="6">
    <location>
        <begin position="12"/>
        <end position="30"/>
    </location>
</feature>
<feature type="non-terminal residue" evidence="7">
    <location>
        <position position="324"/>
    </location>
</feature>